<dbReference type="Pfam" id="PF01419">
    <property type="entry name" value="Jacalin"/>
    <property type="match status" value="2"/>
</dbReference>
<keyword evidence="9" id="KW-1133">Transmembrane helix</keyword>
<dbReference type="InterPro" id="IPR036404">
    <property type="entry name" value="Jacalin-like_lectin_dom_sf"/>
</dbReference>
<dbReference type="Proteomes" id="UP000792063">
    <property type="component" value="Unassembled WGS sequence"/>
</dbReference>
<dbReference type="InterPro" id="IPR015424">
    <property type="entry name" value="PyrdxlP-dep_Trfase"/>
</dbReference>
<evidence type="ECO:0000256" key="12">
    <source>
        <dbReference type="ARBA" id="ARBA00023239"/>
    </source>
</evidence>
<dbReference type="PROSITE" id="PS51752">
    <property type="entry name" value="JACALIN_LECTIN"/>
    <property type="match status" value="2"/>
</dbReference>
<dbReference type="PANTHER" id="PTHR42735:SF6">
    <property type="entry name" value="SPHINGOSINE-1-PHOSPHATE LYASE 1"/>
    <property type="match status" value="1"/>
</dbReference>
<evidence type="ECO:0000256" key="10">
    <source>
        <dbReference type="ARBA" id="ARBA00023098"/>
    </source>
</evidence>
<protein>
    <recommendedName>
        <fullName evidence="14">sphinganine-1-phosphate aldolase</fullName>
        <ecNumber evidence="14">4.1.2.27</ecNumber>
    </recommendedName>
    <alternativeName>
        <fullName evidence="15">Sphingosine-1-phosphate aldolase</fullName>
    </alternativeName>
</protein>
<reference evidence="22 23" key="2">
    <citation type="submission" date="2018-07" db="EMBL/GenBank/DDBJ databases">
        <title>Genome sequencing of oomycete isolates from Chile give support for New Zealand origin for Phytophthora kernoviae and make available the first Nothophytophthora sp. genome.</title>
        <authorList>
            <person name="Studholme D.J."/>
            <person name="Sanfuentes E."/>
            <person name="Panda P."/>
            <person name="Hill R."/>
            <person name="Sambles C."/>
            <person name="Grant M."/>
            <person name="Williams N.M."/>
            <person name="Mcdougal R.L."/>
        </authorList>
    </citation>
    <scope>NUCLEOTIDE SEQUENCE [LARGE SCALE GENOMIC DNA]</scope>
    <source>
        <strain evidence="20">Chile2</strain>
        <strain evidence="21">Chile4</strain>
    </source>
</reference>
<evidence type="ECO:0000256" key="1">
    <source>
        <dbReference type="ARBA" id="ARBA00001933"/>
    </source>
</evidence>
<evidence type="ECO:0000256" key="13">
    <source>
        <dbReference type="ARBA" id="ARBA00038302"/>
    </source>
</evidence>
<accession>A0A421EUQ6</accession>
<evidence type="ECO:0000256" key="14">
    <source>
        <dbReference type="ARBA" id="ARBA00038965"/>
    </source>
</evidence>
<dbReference type="Pfam" id="PF00282">
    <property type="entry name" value="Pyridoxal_deC"/>
    <property type="match status" value="1"/>
</dbReference>
<comment type="pathway">
    <text evidence="3">Lipid metabolism; sphingolipid metabolism.</text>
</comment>
<keyword evidence="11" id="KW-0472">Membrane</keyword>
<dbReference type="InterPro" id="IPR001229">
    <property type="entry name" value="Jacalin-like_lectin_dom"/>
</dbReference>
<dbReference type="SUPFAM" id="SSF53383">
    <property type="entry name" value="PLP-dependent transferases"/>
    <property type="match status" value="1"/>
</dbReference>
<evidence type="ECO:0000313" key="21">
    <source>
        <dbReference type="EMBL" id="RLN81716.1"/>
    </source>
</evidence>
<evidence type="ECO:0000256" key="11">
    <source>
        <dbReference type="ARBA" id="ARBA00023136"/>
    </source>
</evidence>
<feature type="modified residue" description="N6-(pyridoxal phosphate)lysine" evidence="16">
    <location>
        <position position="1211"/>
    </location>
</feature>
<gene>
    <name evidence="20" type="ORF">BBI17_003502</name>
    <name evidence="21" type="ORF">BBO99_00003474</name>
    <name evidence="18" type="ORF">JM16_003103</name>
    <name evidence="19" type="ORF">JM18_002766</name>
</gene>
<feature type="domain" description="Jacalin-type lectin" evidence="17">
    <location>
        <begin position="258"/>
        <end position="399"/>
    </location>
</feature>
<dbReference type="InterPro" id="IPR015421">
    <property type="entry name" value="PyrdxlP-dep_Trfase_major"/>
</dbReference>
<dbReference type="Proteomes" id="UP000285624">
    <property type="component" value="Unassembled WGS sequence"/>
</dbReference>
<evidence type="ECO:0000256" key="4">
    <source>
        <dbReference type="ARBA" id="ARBA00004991"/>
    </source>
</evidence>
<evidence type="ECO:0000256" key="9">
    <source>
        <dbReference type="ARBA" id="ARBA00022989"/>
    </source>
</evidence>
<reference evidence="18" key="3">
    <citation type="submission" date="2020-06" db="EMBL/GenBank/DDBJ databases">
        <authorList>
            <person name="Studholme D.J."/>
        </authorList>
    </citation>
    <scope>NUCLEOTIDE SEQUENCE</scope>
    <source>
        <strain evidence="18">NZFS 2646</strain>
        <strain evidence="19">NZFS 3630</strain>
    </source>
</reference>
<dbReference type="Proteomes" id="UP000785171">
    <property type="component" value="Unassembled WGS sequence"/>
</dbReference>
<dbReference type="EC" id="4.1.2.27" evidence="14"/>
<dbReference type="EMBL" id="JPWV03000048">
    <property type="protein sequence ID" value="KAG2528017.1"/>
    <property type="molecule type" value="Genomic_DNA"/>
</dbReference>
<comment type="pathway">
    <text evidence="4">Sphingolipid metabolism.</text>
</comment>
<organism evidence="20 23">
    <name type="scientific">Phytophthora kernoviae</name>
    <dbReference type="NCBI Taxonomy" id="325452"/>
    <lineage>
        <taxon>Eukaryota</taxon>
        <taxon>Sar</taxon>
        <taxon>Stramenopiles</taxon>
        <taxon>Oomycota</taxon>
        <taxon>Peronosporomycetes</taxon>
        <taxon>Peronosporales</taxon>
        <taxon>Peronosporaceae</taxon>
        <taxon>Phytophthora</taxon>
    </lineage>
</organism>
<dbReference type="Gene3D" id="3.40.640.10">
    <property type="entry name" value="Type I PLP-dependent aspartate aminotransferase-like (Major domain)"/>
    <property type="match status" value="1"/>
</dbReference>
<proteinExistence type="inferred from homology"/>
<dbReference type="GO" id="GO:0008117">
    <property type="term" value="F:sphinganine-1-phosphate aldolase activity"/>
    <property type="evidence" value="ECO:0007669"/>
    <property type="project" value="UniProtKB-EC"/>
</dbReference>
<evidence type="ECO:0000256" key="16">
    <source>
        <dbReference type="PIRSR" id="PIRSR602129-50"/>
    </source>
</evidence>
<dbReference type="InterPro" id="IPR002129">
    <property type="entry name" value="PyrdxlP-dep_de-COase"/>
</dbReference>
<comment type="cofactor">
    <cofactor evidence="1 16">
        <name>pyridoxal 5'-phosphate</name>
        <dbReference type="ChEBI" id="CHEBI:597326"/>
    </cofactor>
</comment>
<name>A0A421EUQ6_9STRA</name>
<evidence type="ECO:0000313" key="20">
    <source>
        <dbReference type="EMBL" id="RLN02741.1"/>
    </source>
</evidence>
<dbReference type="Proteomes" id="UP000285883">
    <property type="component" value="Unassembled WGS sequence"/>
</dbReference>
<reference evidence="18" key="1">
    <citation type="journal article" date="2015" name="Genom Data">
        <title>Genome sequences of six Phytophthora species associated with forests in New Zealand.</title>
        <authorList>
            <person name="Studholme D.J."/>
            <person name="McDougal R.L."/>
            <person name="Sambles C."/>
            <person name="Hansen E."/>
            <person name="Hardy G."/>
            <person name="Grant M."/>
            <person name="Ganley R.J."/>
            <person name="Williams N.M."/>
        </authorList>
    </citation>
    <scope>NUCLEOTIDE SEQUENCE</scope>
    <source>
        <strain evidence="18">NZFS 2646</strain>
        <strain evidence="19">NZFS 3630</strain>
    </source>
</reference>
<dbReference type="GO" id="GO:0030149">
    <property type="term" value="P:sphingolipid catabolic process"/>
    <property type="evidence" value="ECO:0007669"/>
    <property type="project" value="TreeGrafter"/>
</dbReference>
<dbReference type="InterPro" id="IPR015422">
    <property type="entry name" value="PyrdxlP-dep_Trfase_small"/>
</dbReference>
<keyword evidence="22" id="KW-1185">Reference proteome</keyword>
<evidence type="ECO:0000313" key="23">
    <source>
        <dbReference type="Proteomes" id="UP000285883"/>
    </source>
</evidence>
<sequence>MIQIVGSRGAGNDTISLIFPIPIPNAIPPASLTNSTVCSFLNFPAKITTQVAQVCTMLPRALQLMLLLLLVIGEADATTSGVRMSSSFGGPHGTKFSDKVSVVSNQTVSSISIRAGERIDGLTLKIMAPKEMTFSHGGTGGNEKTRTFGAGEYVTSMEAHWGKKRGHTRIFYLNFRTNMDNSISAGTQTDDRGTVKAPKGYQLGGFFGRDGDEIDLLGVIWTSIEATSEDLGTATPGTIASSQSHASTTTTTSFEGDIRFSKVFGGPYGITFSDIKFVQLGQKLSSITIRGDKRIDAVTVQVATPTEATWTHGGSGGTDNTLTLGSGEYITSMEIHWAKKSRHTRVFYLKFGTSEGNSISVGTTTANKATATAPKGFQLSGFFGRAAGEVDQLGIIWTRRNAKPALLTDEMGSDWYGITIRNWVGPTIGDASDSACYRKTLPFNSKGACSLGYSIDDDNCITQCPLSYPVECLTECIPQNDGCTLEIAQKFASVAAAAFNVVTAGVFSTIWKTYKTAKQVYMCAATIISVIKSLIYYMRFQQTTAPQGNVEELLAAAYQTDVVLVDLPVAVCTCLGLPVPIGVIYASVVTMVVENIVKQAIINGEQIVSSAKNVIDLLLDTGAINASDTSVTELQDFIDSNTSCGYELKRLADRVIFSVNNIRNTTPDATIDDVRVTMSESSLIVNDVPTVTNNCMKEMLTTKTYEAAFQTRDLLRKTFGVIVDQLVETATTDMGESVAKDASRMEATNMGLVVLGGLDPTGITWMVSQFVQPTCGPTAFIGEIDDGTLFDALGLTTVDEAFEGSYGWWTKKGDGVVNLIFNSSDWKDVTVVIHSGGDTLEEVDVAAGESEDLVVGHLYSGSLDRLKVATSPSTDFQAQAPVIEAVVGDTLLLALTVTVAAQTMATVRRMRYVNRKNLLNVIGGAVINALKQLPIVSSKVAQEMKKIEAEVEHSLKGKDPLAAKMEKLYALPAKGMNDEKLVKLMTDLAGNSDDKWRDGLVSGAVYHGEEDHLEVLNKAYALFSVTNPLHADLWPAVNKFEAEVIAMTASLMNGGHKEVCGTLSSGGTESIFLATKTHREYFRHKHGITKPEIIACVTAHAAIDKACEILGIKLIKVPMDPKTLKVDLAAVRWSISANTIMLYSSAPNFPHGMIDDIKELSSLAVQNDVGLHVDCCLGGFVLPFARQLRPDLPVFDFALPGVTSMSCDTHKYGYAAKGTSVVLYKNSEIRRFQYFSFPDWTGGLYATPTLAGSRPGALSAAAWASLVRLGNEGFLEKTKGILETMDEIKAGIERIDGIHILGDPKAMVVSFAGDKGVNALKVSDAMAKHGWSLSPLQHPTSVHLCVTVRHIGKAQKFLRALEEAVNVVKQDPNPSPEGGSAIYGMASSLPAGPVDDLLRIYTDITLKV</sequence>
<dbReference type="InterPro" id="IPR050477">
    <property type="entry name" value="GrpII_AminoAcid_Decarb"/>
</dbReference>
<evidence type="ECO:0000256" key="2">
    <source>
        <dbReference type="ARBA" id="ARBA00004389"/>
    </source>
</evidence>
<evidence type="ECO:0000313" key="19">
    <source>
        <dbReference type="EMBL" id="KAG2529487.1"/>
    </source>
</evidence>
<keyword evidence="8" id="KW-0746">Sphingolipid metabolism</keyword>
<dbReference type="Gene3D" id="6.10.140.2150">
    <property type="match status" value="1"/>
</dbReference>
<dbReference type="GO" id="GO:0005789">
    <property type="term" value="C:endoplasmic reticulum membrane"/>
    <property type="evidence" value="ECO:0007669"/>
    <property type="project" value="UniProtKB-SubCell"/>
</dbReference>
<evidence type="ECO:0000256" key="7">
    <source>
        <dbReference type="ARBA" id="ARBA00022898"/>
    </source>
</evidence>
<evidence type="ECO:0000313" key="18">
    <source>
        <dbReference type="EMBL" id="KAG2528017.1"/>
    </source>
</evidence>
<dbReference type="EMBL" id="MAYM02002154">
    <property type="protein sequence ID" value="RLN02741.1"/>
    <property type="molecule type" value="Genomic_DNA"/>
</dbReference>
<dbReference type="CDD" id="cd09615">
    <property type="entry name" value="Jacalin_EEP"/>
    <property type="match status" value="1"/>
</dbReference>
<comment type="similarity">
    <text evidence="13">Belongs to the group II decarboxylase family. Sphingosine-1-phosphate lyase subfamily.</text>
</comment>
<dbReference type="STRING" id="325452.A0A421EUQ6"/>
<dbReference type="Gene3D" id="2.100.10.30">
    <property type="entry name" value="Jacalin-like lectin domain"/>
    <property type="match status" value="2"/>
</dbReference>
<dbReference type="Gene3D" id="3.90.1150.10">
    <property type="entry name" value="Aspartate Aminotransferase, domain 1"/>
    <property type="match status" value="1"/>
</dbReference>
<evidence type="ECO:0000256" key="8">
    <source>
        <dbReference type="ARBA" id="ARBA00022919"/>
    </source>
</evidence>
<dbReference type="GO" id="GO:0019752">
    <property type="term" value="P:carboxylic acid metabolic process"/>
    <property type="evidence" value="ECO:0007669"/>
    <property type="project" value="InterPro"/>
</dbReference>
<dbReference type="EMBL" id="MBDN02000071">
    <property type="protein sequence ID" value="RLN81716.1"/>
    <property type="molecule type" value="Genomic_DNA"/>
</dbReference>
<dbReference type="PANTHER" id="PTHR42735">
    <property type="match status" value="1"/>
</dbReference>
<evidence type="ECO:0000259" key="17">
    <source>
        <dbReference type="PROSITE" id="PS51752"/>
    </source>
</evidence>
<comment type="subcellular location">
    <subcellularLocation>
        <location evidence="2">Endoplasmic reticulum membrane</location>
        <topology evidence="2">Single-pass membrane protein</topology>
    </subcellularLocation>
</comment>
<feature type="domain" description="Jacalin-type lectin" evidence="17">
    <location>
        <begin position="82"/>
        <end position="223"/>
    </location>
</feature>
<keyword evidence="5" id="KW-0812">Transmembrane</keyword>
<dbReference type="SMART" id="SM00915">
    <property type="entry name" value="Jacalin"/>
    <property type="match status" value="2"/>
</dbReference>
<evidence type="ECO:0000256" key="3">
    <source>
        <dbReference type="ARBA" id="ARBA00004760"/>
    </source>
</evidence>
<evidence type="ECO:0000256" key="6">
    <source>
        <dbReference type="ARBA" id="ARBA00022824"/>
    </source>
</evidence>
<dbReference type="FunFam" id="3.40.640.10:FF:000020">
    <property type="entry name" value="sphingosine-1-phosphate lyase 1"/>
    <property type="match status" value="1"/>
</dbReference>
<dbReference type="EMBL" id="JPWU03000045">
    <property type="protein sequence ID" value="KAG2529487.1"/>
    <property type="molecule type" value="Genomic_DNA"/>
</dbReference>
<evidence type="ECO:0000313" key="22">
    <source>
        <dbReference type="Proteomes" id="UP000285624"/>
    </source>
</evidence>
<keyword evidence="7 16" id="KW-0663">Pyridoxal phosphate</keyword>
<dbReference type="SUPFAM" id="SSF51101">
    <property type="entry name" value="Mannose-binding lectins"/>
    <property type="match status" value="2"/>
</dbReference>
<keyword evidence="12" id="KW-0456">Lyase</keyword>
<keyword evidence="10" id="KW-0443">Lipid metabolism</keyword>
<comment type="caution">
    <text evidence="20">The sequence shown here is derived from an EMBL/GenBank/DDBJ whole genome shotgun (WGS) entry which is preliminary data.</text>
</comment>
<evidence type="ECO:0000256" key="5">
    <source>
        <dbReference type="ARBA" id="ARBA00022692"/>
    </source>
</evidence>
<dbReference type="GO" id="GO:0030170">
    <property type="term" value="F:pyridoxal phosphate binding"/>
    <property type="evidence" value="ECO:0007669"/>
    <property type="project" value="InterPro"/>
</dbReference>
<evidence type="ECO:0000256" key="15">
    <source>
        <dbReference type="ARBA" id="ARBA00042568"/>
    </source>
</evidence>
<keyword evidence="6" id="KW-0256">Endoplasmic reticulum</keyword>